<evidence type="ECO:0000313" key="1">
    <source>
        <dbReference type="EMBL" id="MFC3853996.1"/>
    </source>
</evidence>
<organism evidence="1 2">
    <name type="scientific">Saccharospirillum mangrovi</name>
    <dbReference type="NCBI Taxonomy" id="2161747"/>
    <lineage>
        <taxon>Bacteria</taxon>
        <taxon>Pseudomonadati</taxon>
        <taxon>Pseudomonadota</taxon>
        <taxon>Gammaproteobacteria</taxon>
        <taxon>Oceanospirillales</taxon>
        <taxon>Saccharospirillaceae</taxon>
        <taxon>Saccharospirillum</taxon>
    </lineage>
</organism>
<proteinExistence type="predicted"/>
<keyword evidence="2" id="KW-1185">Reference proteome</keyword>
<accession>A0ABV8A2W4</accession>
<sequence length="431" mass="50149">METLEQRIKRLELATERILTHPVTDSFSALIEPNRRVFKDFRIVYATDNLRSEFGGVSLDSIENECPAVSKYFGAPGLLFYDDELYETTKRDGFAKFPLDYSVSFDTQVAEAFRVYEEGKKVADWEWFVKLVQLVKVGDGQFNFDYTFYIVEDLVHTYDESNLRPFNTIRALKRLDHLDEQAFADDPRNPKFNGDRASAGRQAAEAIYSFQESKEIQQSLVRRKGLKLVLMRAMLLRWEAKRNHHENLLKLVAYSVDCLGRFGKMELYFAWKLLKHGDKHRFFGSLLQPSDVAMEKINGMSWDLFSLRHQETMASNSQHGMFYIPFIATFDRRFKELFAACPIRCMLVDDRYKRTNVIFFDELEFFADLNLALDEATKSRLSNTDAKIARLSSSLRGTDLDEHLGELENECKKFLSVVRANTYETSRGNRQ</sequence>
<protein>
    <submittedName>
        <fullName evidence="1">Uncharacterized protein</fullName>
    </submittedName>
</protein>
<evidence type="ECO:0000313" key="2">
    <source>
        <dbReference type="Proteomes" id="UP001595617"/>
    </source>
</evidence>
<reference evidence="2" key="1">
    <citation type="journal article" date="2019" name="Int. J. Syst. Evol. Microbiol.">
        <title>The Global Catalogue of Microorganisms (GCM) 10K type strain sequencing project: providing services to taxonomists for standard genome sequencing and annotation.</title>
        <authorList>
            <consortium name="The Broad Institute Genomics Platform"/>
            <consortium name="The Broad Institute Genome Sequencing Center for Infectious Disease"/>
            <person name="Wu L."/>
            <person name="Ma J."/>
        </authorList>
    </citation>
    <scope>NUCLEOTIDE SEQUENCE [LARGE SCALE GENOMIC DNA]</scope>
    <source>
        <strain evidence="2">IBRC 10765</strain>
    </source>
</reference>
<name>A0ABV8A2W4_9GAMM</name>
<dbReference type="Proteomes" id="UP001595617">
    <property type="component" value="Unassembled WGS sequence"/>
</dbReference>
<dbReference type="RefSeq" id="WP_380697834.1">
    <property type="nucleotide sequence ID" value="NZ_JBHRYR010000004.1"/>
</dbReference>
<dbReference type="EMBL" id="JBHRYR010000004">
    <property type="protein sequence ID" value="MFC3853996.1"/>
    <property type="molecule type" value="Genomic_DNA"/>
</dbReference>
<gene>
    <name evidence="1" type="ORF">ACFOOG_14225</name>
</gene>
<comment type="caution">
    <text evidence="1">The sequence shown here is derived from an EMBL/GenBank/DDBJ whole genome shotgun (WGS) entry which is preliminary data.</text>
</comment>